<dbReference type="Pfam" id="PF00563">
    <property type="entry name" value="EAL"/>
    <property type="match status" value="1"/>
</dbReference>
<evidence type="ECO:0000259" key="5">
    <source>
        <dbReference type="PROSITE" id="PS50883"/>
    </source>
</evidence>
<dbReference type="InterPro" id="IPR035965">
    <property type="entry name" value="PAS-like_dom_sf"/>
</dbReference>
<accession>A0A8A4ZFD9</accession>
<dbReference type="InterPro" id="IPR001633">
    <property type="entry name" value="EAL_dom"/>
</dbReference>
<dbReference type="PROSITE" id="PS50887">
    <property type="entry name" value="GGDEF"/>
    <property type="match status" value="1"/>
</dbReference>
<dbReference type="CDD" id="cd00130">
    <property type="entry name" value="PAS"/>
    <property type="match status" value="1"/>
</dbReference>
<dbReference type="PROSITE" id="PS50113">
    <property type="entry name" value="PAC"/>
    <property type="match status" value="1"/>
</dbReference>
<dbReference type="PROSITE" id="PS50110">
    <property type="entry name" value="RESPONSE_REGULATORY"/>
    <property type="match status" value="1"/>
</dbReference>
<gene>
    <name evidence="7" type="ORF">J4E96_03625</name>
</gene>
<dbReference type="FunFam" id="3.20.20.450:FF:000001">
    <property type="entry name" value="Cyclic di-GMP phosphodiesterase yahA"/>
    <property type="match status" value="1"/>
</dbReference>
<dbReference type="InterPro" id="IPR000014">
    <property type="entry name" value="PAS"/>
</dbReference>
<protein>
    <submittedName>
        <fullName evidence="7">EAL domain-containing protein</fullName>
    </submittedName>
</protein>
<dbReference type="Gene3D" id="3.40.50.2300">
    <property type="match status" value="1"/>
</dbReference>
<dbReference type="Gene3D" id="3.30.450.20">
    <property type="entry name" value="PAS domain"/>
    <property type="match status" value="1"/>
</dbReference>
<dbReference type="PROSITE" id="PS50112">
    <property type="entry name" value="PAS"/>
    <property type="match status" value="1"/>
</dbReference>
<dbReference type="InterPro" id="IPR001789">
    <property type="entry name" value="Sig_transdc_resp-reg_receiver"/>
</dbReference>
<evidence type="ECO:0000259" key="3">
    <source>
        <dbReference type="PROSITE" id="PS50112"/>
    </source>
</evidence>
<sequence>MTGPEATAEETATPERKGPAAILIVDDDESNCRLLEALLGPEGYATSVAASGEAALKLVAADPPDLILLDIMMPGLDGREVARLLKADPATRTIPIIIVTAQTDREALLAALEAGAEEFLTKPIDQTELWLRVRNLLRLKELADLVEGHRATLEAEVQARTAELQRFRSAMDATGDAILLISRASMLFVEVNATASALLGYTRDELLTLGPMDLAEGSRGQLETLFDTITAAGRPMESTEAVRTKDGSMLPVEVHRHTQQSGADWLIVSVLRDITERTEAQTRLHRLAHYDTLTGLPNRSLFYDTLAKTLTQATARSATVAVLFLDLDHFKNVNDTYGHAVGDQLLVQVSERLLNCVRIRDTVGRLGGDEFAVILLLKDRPPDPTPVQDEEGERDAAIVAAQIHAVLREPFHLDGRDVAMTASIGITLHPDDATDPETLIKYADTAMYQAKQAGRNAFRFFTPAMNLQVRRRLELDSALRNAVTRGEFVLHYQPKVQLAGGHVVGFEALVRWNRPGHGLVPPNDFIPALEESGLITEVGRWVIAAACEQISDWSARGIDPGHVSVNVSPRQFVTGDLERDVLGALANHHTPLGALELELTESSLMTSTEATIATLTHLKDAGVQLSIDDFGTGYSSLAYLRRFPIDKLKIDRSFIREVARSSDGDAITLAILRLGHSLELEVVAEGVETAAQLQYLRRHECDQMQGYYFSPPLPVRETERLLLARPTLADADARWALAAGRG</sequence>
<dbReference type="Pfam" id="PF13426">
    <property type="entry name" value="PAS_9"/>
    <property type="match status" value="1"/>
</dbReference>
<dbReference type="Gene3D" id="3.30.70.270">
    <property type="match status" value="1"/>
</dbReference>
<evidence type="ECO:0000313" key="7">
    <source>
        <dbReference type="EMBL" id="QTE30121.1"/>
    </source>
</evidence>
<proteinExistence type="predicted"/>
<feature type="domain" description="GGDEF" evidence="6">
    <location>
        <begin position="318"/>
        <end position="463"/>
    </location>
</feature>
<dbReference type="InterPro" id="IPR011006">
    <property type="entry name" value="CheY-like_superfamily"/>
</dbReference>
<feature type="domain" description="Response regulatory" evidence="2">
    <location>
        <begin position="21"/>
        <end position="137"/>
    </location>
</feature>
<feature type="domain" description="PAS" evidence="3">
    <location>
        <begin position="163"/>
        <end position="207"/>
    </location>
</feature>
<dbReference type="Pfam" id="PF00990">
    <property type="entry name" value="GGDEF"/>
    <property type="match status" value="1"/>
</dbReference>
<dbReference type="GO" id="GO:0000160">
    <property type="term" value="P:phosphorelay signal transduction system"/>
    <property type="evidence" value="ECO:0007669"/>
    <property type="project" value="InterPro"/>
</dbReference>
<name>A0A8A4ZFD9_9MICO</name>
<dbReference type="PROSITE" id="PS50883">
    <property type="entry name" value="EAL"/>
    <property type="match status" value="1"/>
</dbReference>
<feature type="domain" description="EAL" evidence="5">
    <location>
        <begin position="472"/>
        <end position="726"/>
    </location>
</feature>
<keyword evidence="1" id="KW-0597">Phosphoprotein</keyword>
<dbReference type="FunFam" id="3.30.70.270:FF:000001">
    <property type="entry name" value="Diguanylate cyclase domain protein"/>
    <property type="match status" value="1"/>
</dbReference>
<evidence type="ECO:0000259" key="4">
    <source>
        <dbReference type="PROSITE" id="PS50113"/>
    </source>
</evidence>
<organism evidence="7 8">
    <name type="scientific">Pengzhenrongella sicca</name>
    <dbReference type="NCBI Taxonomy" id="2819238"/>
    <lineage>
        <taxon>Bacteria</taxon>
        <taxon>Bacillati</taxon>
        <taxon>Actinomycetota</taxon>
        <taxon>Actinomycetes</taxon>
        <taxon>Micrococcales</taxon>
        <taxon>Pengzhenrongella</taxon>
    </lineage>
</organism>
<dbReference type="InterPro" id="IPR052155">
    <property type="entry name" value="Biofilm_reg_signaling"/>
</dbReference>
<dbReference type="InterPro" id="IPR035919">
    <property type="entry name" value="EAL_sf"/>
</dbReference>
<dbReference type="PANTHER" id="PTHR44757:SF2">
    <property type="entry name" value="BIOFILM ARCHITECTURE MAINTENANCE PROTEIN MBAA"/>
    <property type="match status" value="1"/>
</dbReference>
<dbReference type="SUPFAM" id="SSF55785">
    <property type="entry name" value="PYP-like sensor domain (PAS domain)"/>
    <property type="match status" value="1"/>
</dbReference>
<evidence type="ECO:0000259" key="2">
    <source>
        <dbReference type="PROSITE" id="PS50110"/>
    </source>
</evidence>
<dbReference type="CDD" id="cd01949">
    <property type="entry name" value="GGDEF"/>
    <property type="match status" value="1"/>
</dbReference>
<dbReference type="NCBIfam" id="TIGR00254">
    <property type="entry name" value="GGDEF"/>
    <property type="match status" value="1"/>
</dbReference>
<dbReference type="InterPro" id="IPR000700">
    <property type="entry name" value="PAS-assoc_C"/>
</dbReference>
<dbReference type="AlphaFoldDB" id="A0A8A4ZFD9"/>
<dbReference type="SMART" id="SM00052">
    <property type="entry name" value="EAL"/>
    <property type="match status" value="1"/>
</dbReference>
<dbReference type="SUPFAM" id="SSF55073">
    <property type="entry name" value="Nucleotide cyclase"/>
    <property type="match status" value="1"/>
</dbReference>
<dbReference type="SMART" id="SM00267">
    <property type="entry name" value="GGDEF"/>
    <property type="match status" value="1"/>
</dbReference>
<dbReference type="RefSeq" id="WP_227424437.1">
    <property type="nucleotide sequence ID" value="NZ_CP071868.1"/>
</dbReference>
<reference evidence="7" key="1">
    <citation type="submission" date="2021-03" db="EMBL/GenBank/DDBJ databases">
        <title>Pengzhenrongella sicca gen. nov., sp. nov., a new member of suborder Micrococcineae isolated from High-Arctic tundra soil.</title>
        <authorList>
            <person name="Peng F."/>
        </authorList>
    </citation>
    <scope>NUCLEOTIDE SEQUENCE</scope>
    <source>
        <strain evidence="7">LRZ-2</strain>
    </source>
</reference>
<dbReference type="InterPro" id="IPR029787">
    <property type="entry name" value="Nucleotide_cyclase"/>
</dbReference>
<dbReference type="KEGG" id="psic:J4E96_03625"/>
<dbReference type="SMART" id="SM00448">
    <property type="entry name" value="REC"/>
    <property type="match status" value="1"/>
</dbReference>
<dbReference type="Pfam" id="PF00072">
    <property type="entry name" value="Response_reg"/>
    <property type="match status" value="1"/>
</dbReference>
<dbReference type="InterPro" id="IPR000160">
    <property type="entry name" value="GGDEF_dom"/>
</dbReference>
<dbReference type="NCBIfam" id="TIGR00229">
    <property type="entry name" value="sensory_box"/>
    <property type="match status" value="1"/>
</dbReference>
<dbReference type="InterPro" id="IPR043128">
    <property type="entry name" value="Rev_trsase/Diguanyl_cyclase"/>
</dbReference>
<feature type="modified residue" description="4-aspartylphosphate" evidence="1">
    <location>
        <position position="70"/>
    </location>
</feature>
<keyword evidence="8" id="KW-1185">Reference proteome</keyword>
<evidence type="ECO:0000256" key="1">
    <source>
        <dbReference type="PROSITE-ProRule" id="PRU00169"/>
    </source>
</evidence>
<dbReference type="SUPFAM" id="SSF52172">
    <property type="entry name" value="CheY-like"/>
    <property type="match status" value="1"/>
</dbReference>
<dbReference type="SUPFAM" id="SSF141868">
    <property type="entry name" value="EAL domain-like"/>
    <property type="match status" value="1"/>
</dbReference>
<dbReference type="Proteomes" id="UP000663937">
    <property type="component" value="Chromosome"/>
</dbReference>
<dbReference type="SMART" id="SM00091">
    <property type="entry name" value="PAS"/>
    <property type="match status" value="1"/>
</dbReference>
<dbReference type="PANTHER" id="PTHR44757">
    <property type="entry name" value="DIGUANYLATE CYCLASE DGCP"/>
    <property type="match status" value="1"/>
</dbReference>
<evidence type="ECO:0000259" key="6">
    <source>
        <dbReference type="PROSITE" id="PS50887"/>
    </source>
</evidence>
<dbReference type="CDD" id="cd01948">
    <property type="entry name" value="EAL"/>
    <property type="match status" value="1"/>
</dbReference>
<evidence type="ECO:0000313" key="8">
    <source>
        <dbReference type="Proteomes" id="UP000663937"/>
    </source>
</evidence>
<dbReference type="Gene3D" id="3.20.20.450">
    <property type="entry name" value="EAL domain"/>
    <property type="match status" value="1"/>
</dbReference>
<feature type="domain" description="PAC" evidence="4">
    <location>
        <begin position="236"/>
        <end position="286"/>
    </location>
</feature>
<dbReference type="EMBL" id="CP071868">
    <property type="protein sequence ID" value="QTE30121.1"/>
    <property type="molecule type" value="Genomic_DNA"/>
</dbReference>